<comment type="caution">
    <text evidence="1">The sequence shown here is derived from an EMBL/GenBank/DDBJ whole genome shotgun (WGS) entry which is preliminary data.</text>
</comment>
<name>A0A0F9L346_9ZZZZ</name>
<accession>A0A0F9L346</accession>
<evidence type="ECO:0000313" key="1">
    <source>
        <dbReference type="EMBL" id="KKM22135.1"/>
    </source>
</evidence>
<organism evidence="1">
    <name type="scientific">marine sediment metagenome</name>
    <dbReference type="NCBI Taxonomy" id="412755"/>
    <lineage>
        <taxon>unclassified sequences</taxon>
        <taxon>metagenomes</taxon>
        <taxon>ecological metagenomes</taxon>
    </lineage>
</organism>
<gene>
    <name evidence="1" type="ORF">LCGC14_1628390</name>
</gene>
<sequence length="66" mass="7575">MSVVCAYPPCDTVIEKPFRDQRFCSNAHRARAWRETRIPRCPSCKEPLQLLVQSAAEGRLIAQEED</sequence>
<proteinExistence type="predicted"/>
<protein>
    <submittedName>
        <fullName evidence="1">Uncharacterized protein</fullName>
    </submittedName>
</protein>
<reference evidence="1" key="1">
    <citation type="journal article" date="2015" name="Nature">
        <title>Complex archaea that bridge the gap between prokaryotes and eukaryotes.</title>
        <authorList>
            <person name="Spang A."/>
            <person name="Saw J.H."/>
            <person name="Jorgensen S.L."/>
            <person name="Zaremba-Niedzwiedzka K."/>
            <person name="Martijn J."/>
            <person name="Lind A.E."/>
            <person name="van Eijk R."/>
            <person name="Schleper C."/>
            <person name="Guy L."/>
            <person name="Ettema T.J."/>
        </authorList>
    </citation>
    <scope>NUCLEOTIDE SEQUENCE</scope>
</reference>
<dbReference type="EMBL" id="LAZR01013399">
    <property type="protein sequence ID" value="KKM22135.1"/>
    <property type="molecule type" value="Genomic_DNA"/>
</dbReference>
<dbReference type="AlphaFoldDB" id="A0A0F9L346"/>